<evidence type="ECO:0000259" key="4">
    <source>
        <dbReference type="PROSITE" id="PS51031"/>
    </source>
</evidence>
<proteinExistence type="predicted"/>
<dbReference type="RefSeq" id="XP_052743733.1">
    <property type="nucleotide sequence ID" value="XM_052887773.1"/>
</dbReference>
<dbReference type="RefSeq" id="XP_052746125.1">
    <property type="nucleotide sequence ID" value="XM_052890165.1"/>
</dbReference>
<keyword evidence="1" id="KW-0539">Nucleus</keyword>
<evidence type="ECO:0000256" key="2">
    <source>
        <dbReference type="SAM" id="MobiDB-lite"/>
    </source>
</evidence>
<dbReference type="GeneID" id="128199224"/>
<dbReference type="InterPro" id="IPR039353">
    <property type="entry name" value="TF_Adf1"/>
</dbReference>
<feature type="region of interest" description="Disordered" evidence="2">
    <location>
        <begin position="116"/>
        <end position="148"/>
    </location>
</feature>
<dbReference type="Proteomes" id="UP001652582">
    <property type="component" value="Chromosome 20"/>
</dbReference>
<dbReference type="Proteomes" id="UP001652582">
    <property type="component" value="Chromosome 11"/>
</dbReference>
<dbReference type="Proteomes" id="UP001652582">
    <property type="component" value="Chromosome 12"/>
</dbReference>
<protein>
    <submittedName>
        <fullName evidence="6">Uncharacterized protein LOC128198401</fullName>
    </submittedName>
    <submittedName>
        <fullName evidence="7">Uncharacterized protein LOC128198503</fullName>
    </submittedName>
    <submittedName>
        <fullName evidence="8">Uncharacterized protein LOC128198587</fullName>
    </submittedName>
    <submittedName>
        <fullName evidence="9">Uncharacterized protein LOC128199199</fullName>
    </submittedName>
    <submittedName>
        <fullName evidence="10">Uncharacterized protein LOC128199216</fullName>
    </submittedName>
    <submittedName>
        <fullName evidence="11">Uncharacterized protein LOC128199224</fullName>
    </submittedName>
    <submittedName>
        <fullName evidence="12">Uncharacterized protein LOC128199408</fullName>
    </submittedName>
    <submittedName>
        <fullName evidence="13">Uncharacterized protein LOC128199548</fullName>
    </submittedName>
    <submittedName>
        <fullName evidence="14">Uncharacterized protein LOC128199566</fullName>
    </submittedName>
    <submittedName>
        <fullName evidence="15">Uncharacterized protein LOC128199672</fullName>
    </submittedName>
</protein>
<evidence type="ECO:0000313" key="12">
    <source>
        <dbReference type="RefSeq" id="XP_052744691.1"/>
    </source>
</evidence>
<dbReference type="PROSITE" id="PS51031">
    <property type="entry name" value="BESS"/>
    <property type="match status" value="1"/>
</dbReference>
<dbReference type="RefSeq" id="XP_052743695.1">
    <property type="nucleotide sequence ID" value="XM_052887735.1"/>
</dbReference>
<comment type="subcellular location">
    <subcellularLocation>
        <location evidence="1">Nucleus</location>
    </subcellularLocation>
</comment>
<feature type="domain" description="MADF" evidence="3">
    <location>
        <begin position="8"/>
        <end position="111"/>
    </location>
</feature>
<evidence type="ECO:0000313" key="13">
    <source>
        <dbReference type="RefSeq" id="XP_052745517.1"/>
    </source>
</evidence>
<accession>A0ABM3LXD8</accession>
<dbReference type="Proteomes" id="UP001652582">
    <property type="component" value="Chromosome 26"/>
</dbReference>
<dbReference type="RefSeq" id="XP_052745517.1">
    <property type="nucleotide sequence ID" value="XM_052889557.1"/>
</dbReference>
<dbReference type="RefSeq" id="XP_052745616.1">
    <property type="nucleotide sequence ID" value="XM_052889656.1"/>
</dbReference>
<evidence type="ECO:0000313" key="14">
    <source>
        <dbReference type="RefSeq" id="XP_052745616.1"/>
    </source>
</evidence>
<gene>
    <name evidence="11" type="primary">LOC128199224</name>
    <name evidence="6" type="synonym">LOC128198401</name>
    <name evidence="7" type="synonym">LOC128198503</name>
    <name evidence="8" type="synonym">LOC128198587</name>
    <name evidence="9" type="synonym">LOC128199199</name>
    <name evidence="10" type="synonym">LOC128199216</name>
    <name evidence="12" type="synonym">LOC128199408</name>
    <name evidence="13" type="synonym">LOC128199548</name>
    <name evidence="14" type="synonym">LOC128199566</name>
    <name evidence="15" type="synonym">LOC128199672</name>
</gene>
<evidence type="ECO:0000313" key="10">
    <source>
        <dbReference type="RefSeq" id="XP_052743695.1"/>
    </source>
</evidence>
<dbReference type="RefSeq" id="XP_052740285.1">
    <property type="nucleotide sequence ID" value="XM_052884325.1"/>
</dbReference>
<feature type="compositionally biased region" description="Polar residues" evidence="2">
    <location>
        <begin position="290"/>
        <end position="302"/>
    </location>
</feature>
<dbReference type="Proteomes" id="UP001652582">
    <property type="component" value="Chromosome 10"/>
</dbReference>
<dbReference type="Proteomes" id="UP001652582">
    <property type="component" value="Chromosome 23"/>
</dbReference>
<evidence type="ECO:0000256" key="1">
    <source>
        <dbReference type="PROSITE-ProRule" id="PRU00371"/>
    </source>
</evidence>
<reference evidence="5 6" key="1">
    <citation type="submission" date="2025-05" db="UniProtKB">
        <authorList>
            <consortium name="RefSeq"/>
        </authorList>
    </citation>
    <scope>IDENTIFICATION</scope>
</reference>
<evidence type="ECO:0000313" key="8">
    <source>
        <dbReference type="RefSeq" id="XP_052740695.1"/>
    </source>
</evidence>
<evidence type="ECO:0000313" key="5">
    <source>
        <dbReference type="Proteomes" id="UP001652582"/>
    </source>
</evidence>
<dbReference type="InterPro" id="IPR004210">
    <property type="entry name" value="BESS_motif"/>
</dbReference>
<dbReference type="RefSeq" id="XP_052740695.1">
    <property type="nucleotide sequence ID" value="XM_052884735.1"/>
</dbReference>
<dbReference type="RefSeq" id="XP_052743591.1">
    <property type="nucleotide sequence ID" value="XM_052887631.1"/>
</dbReference>
<dbReference type="RefSeq" id="XP_052739747.1">
    <property type="nucleotide sequence ID" value="XM_052883787.1"/>
</dbReference>
<evidence type="ECO:0000313" key="9">
    <source>
        <dbReference type="RefSeq" id="XP_052743591.1"/>
    </source>
</evidence>
<dbReference type="SMART" id="SM00595">
    <property type="entry name" value="MADF"/>
    <property type="match status" value="1"/>
</dbReference>
<dbReference type="RefSeq" id="XP_052744691.1">
    <property type="nucleotide sequence ID" value="XM_052888731.1"/>
</dbReference>
<dbReference type="Proteomes" id="UP001652582">
    <property type="component" value="Chromosome 2"/>
</dbReference>
<evidence type="ECO:0000259" key="3">
    <source>
        <dbReference type="PROSITE" id="PS51029"/>
    </source>
</evidence>
<dbReference type="PANTHER" id="PTHR12243:SF67">
    <property type="entry name" value="COREPRESSOR OF PANGOLIN, ISOFORM A-RELATED"/>
    <property type="match status" value="1"/>
</dbReference>
<evidence type="ECO:0000313" key="11">
    <source>
        <dbReference type="RefSeq" id="XP_052743733.1"/>
    </source>
</evidence>
<name>A0ABM3LXD8_BICAN</name>
<evidence type="ECO:0000313" key="15">
    <source>
        <dbReference type="RefSeq" id="XP_052746125.1"/>
    </source>
</evidence>
<dbReference type="Proteomes" id="UP001652582">
    <property type="component" value="Chromosome 27"/>
</dbReference>
<feature type="domain" description="BESS" evidence="4">
    <location>
        <begin position="166"/>
        <end position="205"/>
    </location>
</feature>
<dbReference type="InterPro" id="IPR006578">
    <property type="entry name" value="MADF-dom"/>
</dbReference>
<feature type="compositionally biased region" description="Polar residues" evidence="2">
    <location>
        <begin position="248"/>
        <end position="272"/>
    </location>
</feature>
<dbReference type="PROSITE" id="PS51029">
    <property type="entry name" value="MADF"/>
    <property type="match status" value="1"/>
</dbReference>
<organism evidence="5 11">
    <name type="scientific">Bicyclus anynana</name>
    <name type="common">Squinting bush brown butterfly</name>
    <dbReference type="NCBI Taxonomy" id="110368"/>
    <lineage>
        <taxon>Eukaryota</taxon>
        <taxon>Metazoa</taxon>
        <taxon>Ecdysozoa</taxon>
        <taxon>Arthropoda</taxon>
        <taxon>Hexapoda</taxon>
        <taxon>Insecta</taxon>
        <taxon>Pterygota</taxon>
        <taxon>Neoptera</taxon>
        <taxon>Endopterygota</taxon>
        <taxon>Lepidoptera</taxon>
        <taxon>Glossata</taxon>
        <taxon>Ditrysia</taxon>
        <taxon>Papilionoidea</taxon>
        <taxon>Nymphalidae</taxon>
        <taxon>Satyrinae</taxon>
        <taxon>Satyrini</taxon>
        <taxon>Mycalesina</taxon>
        <taxon>Bicyclus</taxon>
    </lineage>
</organism>
<dbReference type="Pfam" id="PF10545">
    <property type="entry name" value="MADF_DNA_bdg"/>
    <property type="match status" value="1"/>
</dbReference>
<keyword evidence="5" id="KW-1185">Reference proteome</keyword>
<dbReference type="PANTHER" id="PTHR12243">
    <property type="entry name" value="MADF DOMAIN TRANSCRIPTION FACTOR"/>
    <property type="match status" value="1"/>
</dbReference>
<evidence type="ECO:0000313" key="6">
    <source>
        <dbReference type="RefSeq" id="XP_052739747.1"/>
    </source>
</evidence>
<feature type="region of interest" description="Disordered" evidence="2">
    <location>
        <begin position="248"/>
        <end position="302"/>
    </location>
</feature>
<sequence>MAEYDVDHLISLIYERPVLWDKTISQFKDKNLKTEAWREVCTSLYSNFEELNTVEKSKIGNDVIKKWRGIKDNFTKYEKKLNEQCKSGAGAKKIKQYHLYDQLLFLKKNFQNKTTSSLDDEEIRPSTSTQQSQQPVMPRYQPASRKRKIDEDEFEKNIIAALKTPESRHLSFFKGILPSLEKLNDNQTIIFQSRVLQILTDLHQPSYYPSHYQTSQTSVQANYQTSQTTVQTGYQTAQMSMQSGYQTSIQRSAFQSGCETSPAPMQSSPQTPRNDDVNEPEQINFDEELTNLTNDTQSEYEF</sequence>
<evidence type="ECO:0000313" key="7">
    <source>
        <dbReference type="RefSeq" id="XP_052740285.1"/>
    </source>
</evidence>